<evidence type="ECO:0000313" key="1">
    <source>
        <dbReference type="EMBL" id="OYQ32257.1"/>
    </source>
</evidence>
<accession>A0A255YSR0</accession>
<organism evidence="1 2">
    <name type="scientific">Flavobacterium cyanobacteriorum</name>
    <dbReference type="NCBI Taxonomy" id="2022802"/>
    <lineage>
        <taxon>Bacteria</taxon>
        <taxon>Pseudomonadati</taxon>
        <taxon>Bacteroidota</taxon>
        <taxon>Flavobacteriia</taxon>
        <taxon>Flavobacteriales</taxon>
        <taxon>Flavobacteriaceae</taxon>
        <taxon>Flavobacterium</taxon>
    </lineage>
</organism>
<dbReference type="AlphaFoldDB" id="A0A255YSR0"/>
<dbReference type="Proteomes" id="UP000216605">
    <property type="component" value="Unassembled WGS sequence"/>
</dbReference>
<sequence length="74" mass="8460">METYQIDILNPKAIKLLQDLAELKLISMKPTGQNNFLKVLSDIRQNASKDAPTLEDITKEVESVRADRYAKKKK</sequence>
<evidence type="ECO:0000313" key="2">
    <source>
        <dbReference type="Proteomes" id="UP000216605"/>
    </source>
</evidence>
<protein>
    <submittedName>
        <fullName evidence="1">Uncharacterized protein</fullName>
    </submittedName>
</protein>
<proteinExistence type="predicted"/>
<name>A0A255YSR0_9FLAO</name>
<dbReference type="EMBL" id="NOXV01000303">
    <property type="protein sequence ID" value="OYQ32257.1"/>
    <property type="molecule type" value="Genomic_DNA"/>
</dbReference>
<gene>
    <name evidence="1" type="ORF">CHU92_14320</name>
</gene>
<comment type="caution">
    <text evidence="1">The sequence shown here is derived from an EMBL/GenBank/DDBJ whole genome shotgun (WGS) entry which is preliminary data.</text>
</comment>
<dbReference type="RefSeq" id="WP_094416747.1">
    <property type="nucleotide sequence ID" value="NZ_NOXV01000303.1"/>
</dbReference>
<reference evidence="1 2" key="1">
    <citation type="submission" date="2017-07" db="EMBL/GenBank/DDBJ databases">
        <title>Flavobacterium cyanobacteriorum sp. nov., isolated from cyanobacterial aggregates in a eutrophic lake.</title>
        <authorList>
            <person name="Cai H."/>
        </authorList>
    </citation>
    <scope>NUCLEOTIDE SEQUENCE [LARGE SCALE GENOMIC DNA]</scope>
    <source>
        <strain evidence="1 2">TH021</strain>
    </source>
</reference>
<dbReference type="OrthoDB" id="964950at2"/>
<keyword evidence="2" id="KW-1185">Reference proteome</keyword>